<evidence type="ECO:0000256" key="6">
    <source>
        <dbReference type="SAM" id="Coils"/>
    </source>
</evidence>
<evidence type="ECO:0000313" key="10">
    <source>
        <dbReference type="Proteomes" id="UP001352263"/>
    </source>
</evidence>
<evidence type="ECO:0000256" key="1">
    <source>
        <dbReference type="ARBA" id="ARBA00004651"/>
    </source>
</evidence>
<feature type="coiled-coil region" evidence="6">
    <location>
        <begin position="255"/>
        <end position="363"/>
    </location>
</feature>
<dbReference type="InterPro" id="IPR050445">
    <property type="entry name" value="Bact_polysacc_biosynth/exp"/>
</dbReference>
<evidence type="ECO:0000256" key="4">
    <source>
        <dbReference type="ARBA" id="ARBA00022989"/>
    </source>
</evidence>
<keyword evidence="4 7" id="KW-1133">Transmembrane helix</keyword>
<feature type="transmembrane region" description="Helical" evidence="7">
    <location>
        <begin position="12"/>
        <end position="33"/>
    </location>
</feature>
<keyword evidence="3 7" id="KW-0812">Transmembrane</keyword>
<dbReference type="PANTHER" id="PTHR32309:SF13">
    <property type="entry name" value="FERRIC ENTEROBACTIN TRANSPORT PROTEIN FEPE"/>
    <property type="match status" value="1"/>
</dbReference>
<evidence type="ECO:0000256" key="5">
    <source>
        <dbReference type="ARBA" id="ARBA00023136"/>
    </source>
</evidence>
<evidence type="ECO:0000256" key="3">
    <source>
        <dbReference type="ARBA" id="ARBA00022692"/>
    </source>
</evidence>
<dbReference type="InterPro" id="IPR017468">
    <property type="entry name" value="Chain_len_reg_EpsF"/>
</dbReference>
<dbReference type="InterPro" id="IPR003856">
    <property type="entry name" value="LPS_length_determ_N"/>
</dbReference>
<evidence type="ECO:0000313" key="9">
    <source>
        <dbReference type="EMBL" id="MEC4721322.1"/>
    </source>
</evidence>
<sequence length="466" mass="50748">MSQLLLVLRARHQLILGILAATVGVVLLLSLILPKSYKATATLVLNYTGIDPVTGIAYPGQMMPSYLQTQVNIIKSRSAAIKVVKELKLAERPDLREKFESATEGRGNIDDWIGERLLKKLEVVPARDSNVVDLTYQARSPEEAAAVANAFAAAYQETSLQLKVAPARGAASYLNDQAKTLRESLEAAQKRLSAFQQEHGLSSADGRFDVESLRLTELSAQLVTVQGQLTDARSRQRNSRADNTVSPDVLASPLIQNMRSQVAQAEARFAQTEARFTADHPSYQQARVELDRLRAALERNVNAATGGVASSASILQEREAELRNAVNEQKAKVLQLNQARDQLSLLAKEVESAQSAYDNATKRVSQTHLEGRFNQPDATVLNAAQPPFRASFPNLPINIGLSVLAGLLLGLGAGLMAEMRDRRVRTAVDLAEAMQLPVLGSIDWKPNRKTGARLPGAPIPQLLAHH</sequence>
<evidence type="ECO:0000259" key="8">
    <source>
        <dbReference type="Pfam" id="PF02706"/>
    </source>
</evidence>
<dbReference type="EMBL" id="JAWIIV010000017">
    <property type="protein sequence ID" value="MEC4721322.1"/>
    <property type="molecule type" value="Genomic_DNA"/>
</dbReference>
<feature type="domain" description="Polysaccharide chain length determinant N-terminal" evidence="8">
    <location>
        <begin position="3"/>
        <end position="87"/>
    </location>
</feature>
<keyword evidence="5 7" id="KW-0472">Membrane</keyword>
<evidence type="ECO:0000256" key="7">
    <source>
        <dbReference type="SAM" id="Phobius"/>
    </source>
</evidence>
<feature type="coiled-coil region" evidence="6">
    <location>
        <begin position="171"/>
        <end position="198"/>
    </location>
</feature>
<dbReference type="Pfam" id="PF02706">
    <property type="entry name" value="Wzz"/>
    <property type="match status" value="1"/>
</dbReference>
<name>A0ABU6JCF0_9BURK</name>
<keyword evidence="6" id="KW-0175">Coiled coil</keyword>
<proteinExistence type="predicted"/>
<organism evidence="9 10">
    <name type="scientific">Noviherbaspirillum album</name>
    <dbReference type="NCBI Taxonomy" id="3080276"/>
    <lineage>
        <taxon>Bacteria</taxon>
        <taxon>Pseudomonadati</taxon>
        <taxon>Pseudomonadota</taxon>
        <taxon>Betaproteobacteria</taxon>
        <taxon>Burkholderiales</taxon>
        <taxon>Oxalobacteraceae</taxon>
        <taxon>Noviherbaspirillum</taxon>
    </lineage>
</organism>
<dbReference type="PANTHER" id="PTHR32309">
    <property type="entry name" value="TYROSINE-PROTEIN KINASE"/>
    <property type="match status" value="1"/>
</dbReference>
<reference evidence="9 10" key="1">
    <citation type="submission" date="2023-10" db="EMBL/GenBank/DDBJ databases">
        <title>Noviherbaspirillum sp. CPCC 100848 genome assembly.</title>
        <authorList>
            <person name="Li X.Y."/>
            <person name="Fang X.M."/>
        </authorList>
    </citation>
    <scope>NUCLEOTIDE SEQUENCE [LARGE SCALE GENOMIC DNA]</scope>
    <source>
        <strain evidence="9 10">CPCC 100848</strain>
    </source>
</reference>
<keyword evidence="10" id="KW-1185">Reference proteome</keyword>
<keyword evidence="2" id="KW-1003">Cell membrane</keyword>
<comment type="caution">
    <text evidence="9">The sequence shown here is derived from an EMBL/GenBank/DDBJ whole genome shotgun (WGS) entry which is preliminary data.</text>
</comment>
<protein>
    <submittedName>
        <fullName evidence="9">Chain length determinant protein EpsF</fullName>
    </submittedName>
</protein>
<evidence type="ECO:0000256" key="2">
    <source>
        <dbReference type="ARBA" id="ARBA00022475"/>
    </source>
</evidence>
<dbReference type="Proteomes" id="UP001352263">
    <property type="component" value="Unassembled WGS sequence"/>
</dbReference>
<dbReference type="NCBIfam" id="TIGR03017">
    <property type="entry name" value="EpsF"/>
    <property type="match status" value="1"/>
</dbReference>
<comment type="subcellular location">
    <subcellularLocation>
        <location evidence="1">Cell membrane</location>
        <topology evidence="1">Multi-pass membrane protein</topology>
    </subcellularLocation>
</comment>
<feature type="transmembrane region" description="Helical" evidence="7">
    <location>
        <begin position="395"/>
        <end position="417"/>
    </location>
</feature>
<accession>A0ABU6JCF0</accession>
<gene>
    <name evidence="9" type="primary">epsF</name>
    <name evidence="9" type="ORF">RY831_19330</name>
</gene>